<evidence type="ECO:0000256" key="4">
    <source>
        <dbReference type="ARBA" id="ARBA00023136"/>
    </source>
</evidence>
<comment type="subcellular location">
    <subcellularLocation>
        <location evidence="1">Membrane</location>
        <topology evidence="1">Multi-pass membrane protein</topology>
    </subcellularLocation>
</comment>
<evidence type="ECO:0000256" key="2">
    <source>
        <dbReference type="ARBA" id="ARBA00022692"/>
    </source>
</evidence>
<feature type="transmembrane region" description="Helical" evidence="5">
    <location>
        <begin position="65"/>
        <end position="84"/>
    </location>
</feature>
<organism evidence="6 7">
    <name type="scientific">Flavimaricola marinus</name>
    <dbReference type="NCBI Taxonomy" id="1819565"/>
    <lineage>
        <taxon>Bacteria</taxon>
        <taxon>Pseudomonadati</taxon>
        <taxon>Pseudomonadota</taxon>
        <taxon>Alphaproteobacteria</taxon>
        <taxon>Rhodobacterales</taxon>
        <taxon>Paracoccaceae</taxon>
        <taxon>Flavimaricola</taxon>
    </lineage>
</organism>
<evidence type="ECO:0000313" key="6">
    <source>
        <dbReference type="EMBL" id="SMY08420.1"/>
    </source>
</evidence>
<keyword evidence="2 5" id="KW-0812">Transmembrane</keyword>
<dbReference type="Pfam" id="PF13564">
    <property type="entry name" value="DoxX_2"/>
    <property type="match status" value="1"/>
</dbReference>
<gene>
    <name evidence="6" type="ORF">LOM8899_02571</name>
</gene>
<keyword evidence="7" id="KW-1185">Reference proteome</keyword>
<dbReference type="RefSeq" id="WP_093992588.1">
    <property type="nucleotide sequence ID" value="NZ_FXZK01000004.1"/>
</dbReference>
<dbReference type="InterPro" id="IPR032808">
    <property type="entry name" value="DoxX"/>
</dbReference>
<name>A0A238LHR6_9RHOB</name>
<dbReference type="AlphaFoldDB" id="A0A238LHR6"/>
<dbReference type="GO" id="GO:0016020">
    <property type="term" value="C:membrane"/>
    <property type="evidence" value="ECO:0007669"/>
    <property type="project" value="UniProtKB-SubCell"/>
</dbReference>
<protein>
    <submittedName>
        <fullName evidence="6">DoxX</fullName>
    </submittedName>
</protein>
<feature type="transmembrane region" description="Helical" evidence="5">
    <location>
        <begin position="90"/>
        <end position="107"/>
    </location>
</feature>
<dbReference type="OrthoDB" id="3576439at2"/>
<dbReference type="Proteomes" id="UP000201613">
    <property type="component" value="Unassembled WGS sequence"/>
</dbReference>
<keyword evidence="3 5" id="KW-1133">Transmembrane helix</keyword>
<reference evidence="6 7" key="1">
    <citation type="submission" date="2017-05" db="EMBL/GenBank/DDBJ databases">
        <authorList>
            <person name="Song R."/>
            <person name="Chenine A.L."/>
            <person name="Ruprecht R.M."/>
        </authorList>
    </citation>
    <scope>NUCLEOTIDE SEQUENCE [LARGE SCALE GENOMIC DNA]</scope>
    <source>
        <strain evidence="6 7">CECT 8899</strain>
    </source>
</reference>
<dbReference type="EMBL" id="FXZK01000004">
    <property type="protein sequence ID" value="SMY08420.1"/>
    <property type="molecule type" value="Genomic_DNA"/>
</dbReference>
<evidence type="ECO:0000256" key="1">
    <source>
        <dbReference type="ARBA" id="ARBA00004141"/>
    </source>
</evidence>
<sequence length="119" mass="12552">MTYLSIGLRVLLTLAFVAAGFAKLSGVEMMVATYDAIGVGQWFRYLTGIIEIGGAVLLWLPRRQVLAAGLLGATMVGAVLAHLFILGPSAVPAVILGLISAAVIYLHRDQIDETLGRTA</sequence>
<proteinExistence type="predicted"/>
<evidence type="ECO:0000256" key="5">
    <source>
        <dbReference type="SAM" id="Phobius"/>
    </source>
</evidence>
<feature type="transmembrane region" description="Helical" evidence="5">
    <location>
        <begin position="42"/>
        <end position="60"/>
    </location>
</feature>
<keyword evidence="4 5" id="KW-0472">Membrane</keyword>
<accession>A0A238LHR6</accession>
<evidence type="ECO:0000256" key="3">
    <source>
        <dbReference type="ARBA" id="ARBA00022989"/>
    </source>
</evidence>
<evidence type="ECO:0000313" key="7">
    <source>
        <dbReference type="Proteomes" id="UP000201613"/>
    </source>
</evidence>